<dbReference type="EMBL" id="PDUG01000004">
    <property type="protein sequence ID" value="PIC34301.1"/>
    <property type="molecule type" value="Genomic_DNA"/>
</dbReference>
<gene>
    <name evidence="2" type="primary">Cni-leo-1</name>
    <name evidence="2" type="synonym">Cnig_chr_IV.g13999</name>
    <name evidence="2" type="ORF">B9Z55_013999</name>
</gene>
<dbReference type="PANTHER" id="PTHR23146:SF0">
    <property type="entry name" value="RNA POLYMERASE-ASSOCIATED PROTEIN LEO1"/>
    <property type="match status" value="1"/>
</dbReference>
<feature type="compositionally biased region" description="Basic and acidic residues" evidence="1">
    <location>
        <begin position="123"/>
        <end position="143"/>
    </location>
</feature>
<evidence type="ECO:0000313" key="3">
    <source>
        <dbReference type="Proteomes" id="UP000230233"/>
    </source>
</evidence>
<accession>A0A2G5U4N1</accession>
<evidence type="ECO:0000313" key="2">
    <source>
        <dbReference type="EMBL" id="PIC34301.1"/>
    </source>
</evidence>
<feature type="region of interest" description="Disordered" evidence="1">
    <location>
        <begin position="25"/>
        <end position="159"/>
    </location>
</feature>
<evidence type="ECO:0008006" key="4">
    <source>
        <dbReference type="Google" id="ProtNLM"/>
    </source>
</evidence>
<dbReference type="GO" id="GO:0016593">
    <property type="term" value="C:Cdc73/Paf1 complex"/>
    <property type="evidence" value="ECO:0007669"/>
    <property type="project" value="InterPro"/>
</dbReference>
<dbReference type="GO" id="GO:0006368">
    <property type="term" value="P:transcription elongation by RNA polymerase II"/>
    <property type="evidence" value="ECO:0007669"/>
    <property type="project" value="InterPro"/>
</dbReference>
<dbReference type="STRING" id="1611254.A0A2G5U4N1"/>
<dbReference type="Pfam" id="PF04004">
    <property type="entry name" value="Leo1"/>
    <property type="match status" value="1"/>
</dbReference>
<proteinExistence type="predicted"/>
<protein>
    <recommendedName>
        <fullName evidence="4">RNA polymerase-associated protein LEO1</fullName>
    </recommendedName>
</protein>
<feature type="compositionally biased region" description="Low complexity" evidence="1">
    <location>
        <begin position="25"/>
        <end position="38"/>
    </location>
</feature>
<dbReference type="Proteomes" id="UP000230233">
    <property type="component" value="Chromosome IV"/>
</dbReference>
<keyword evidence="3" id="KW-1185">Reference proteome</keyword>
<feature type="compositionally biased region" description="Low complexity" evidence="1">
    <location>
        <begin position="45"/>
        <end position="55"/>
    </location>
</feature>
<organism evidence="2 3">
    <name type="scientific">Caenorhabditis nigoni</name>
    <dbReference type="NCBI Taxonomy" id="1611254"/>
    <lineage>
        <taxon>Eukaryota</taxon>
        <taxon>Metazoa</taxon>
        <taxon>Ecdysozoa</taxon>
        <taxon>Nematoda</taxon>
        <taxon>Chromadorea</taxon>
        <taxon>Rhabditida</taxon>
        <taxon>Rhabditina</taxon>
        <taxon>Rhabditomorpha</taxon>
        <taxon>Rhabditoidea</taxon>
        <taxon>Rhabditidae</taxon>
        <taxon>Peloderinae</taxon>
        <taxon>Caenorhabditis</taxon>
    </lineage>
</organism>
<reference evidence="3" key="1">
    <citation type="submission" date="2017-10" db="EMBL/GenBank/DDBJ databases">
        <title>Rapid genome shrinkage in a self-fertile nematode reveals novel sperm competition proteins.</title>
        <authorList>
            <person name="Yin D."/>
            <person name="Schwarz E.M."/>
            <person name="Thomas C.G."/>
            <person name="Felde R.L."/>
            <person name="Korf I.F."/>
            <person name="Cutter A.D."/>
            <person name="Schartner C.M."/>
            <person name="Ralston E.J."/>
            <person name="Meyer B.J."/>
            <person name="Haag E.S."/>
        </authorList>
    </citation>
    <scope>NUCLEOTIDE SEQUENCE [LARGE SCALE GENOMIC DNA]</scope>
    <source>
        <strain evidence="3">JU1422</strain>
    </source>
</reference>
<evidence type="ECO:0000256" key="1">
    <source>
        <dbReference type="SAM" id="MobiDB-lite"/>
    </source>
</evidence>
<dbReference type="AlphaFoldDB" id="A0A2G5U4N1"/>
<dbReference type="InterPro" id="IPR007149">
    <property type="entry name" value="Leo1"/>
</dbReference>
<dbReference type="OrthoDB" id="20844at2759"/>
<sequence>MSTVKWLCPFAIPQSLPFFSISSISQMSSSDENSDASAPGTPVKSGTPSSRGSSPASPPAKQETTKKKAILSDSDDDSDSRPAPKQLSDSSDDDRRPTGDGHASGGGNLFGDVSGSSDDDSDSEKKARESDTRARLSDSDAESRGSLNELQGIVMANPDEIEEKEKEEVHDTEMLSGRVSLEFAEEAPYYVRMPNFLSVATHPFDPQHYEEDEDDDQAKMDEEGRTRLKLRVENTLRWRIRKDENGEEIRESNAKIVKWEDGTMSLYLGNEIFDVTLMPLNVNNLPHLYVSQPNMMSAQHVLTHRMNFRPHSTDSQTHRKVTLNMADRSRKNAQVKVMDSVGQNPEIVRRENARKEEESLRAHIRRTQMVRNNFKVRRPNYGQVYSDEEDMPSTSRKGKRKEAPIIGASSESEDEGDNHKKSSDSDSDEEYRKRKQQQKKQIVTSDEDSD</sequence>
<feature type="region of interest" description="Disordered" evidence="1">
    <location>
        <begin position="373"/>
        <end position="450"/>
    </location>
</feature>
<name>A0A2G5U4N1_9PELO</name>
<dbReference type="GO" id="GO:1990269">
    <property type="term" value="F:RNA polymerase II C-terminal domain phosphoserine binding"/>
    <property type="evidence" value="ECO:0007669"/>
    <property type="project" value="TreeGrafter"/>
</dbReference>
<comment type="caution">
    <text evidence="2">The sequence shown here is derived from an EMBL/GenBank/DDBJ whole genome shotgun (WGS) entry which is preliminary data.</text>
</comment>
<dbReference type="PANTHER" id="PTHR23146">
    <property type="entry name" value="LEO1 PROTEIN"/>
    <property type="match status" value="1"/>
</dbReference>
<dbReference type="GO" id="GO:0032968">
    <property type="term" value="P:positive regulation of transcription elongation by RNA polymerase II"/>
    <property type="evidence" value="ECO:0007669"/>
    <property type="project" value="TreeGrafter"/>
</dbReference>